<protein>
    <submittedName>
        <fullName evidence="1">Uncharacterized protein</fullName>
    </submittedName>
</protein>
<dbReference type="AlphaFoldDB" id="A0A4T0UNM3"/>
<accession>A0A4T0UNM3</accession>
<sequence length="120" mass="13082">MPVLKSAPLAQEFFSFNPGQLFAELALSATARGASKIRIHTTEDGFFLSNDGEPIPDLASLFQSAEQADTLLLALLACCRRVRIVSGTQQMDVLSRDAVVQNVFARPAEVRCEDRIISLS</sequence>
<name>A0A4T0UNM3_9NEIS</name>
<organism evidence="1 2">
    <name type="scientific">Crenobacter intestini</name>
    <dbReference type="NCBI Taxonomy" id="2563443"/>
    <lineage>
        <taxon>Bacteria</taxon>
        <taxon>Pseudomonadati</taxon>
        <taxon>Pseudomonadota</taxon>
        <taxon>Betaproteobacteria</taxon>
        <taxon>Neisseriales</taxon>
        <taxon>Neisseriaceae</taxon>
        <taxon>Crenobacter</taxon>
    </lineage>
</organism>
<comment type="caution">
    <text evidence="1">The sequence shown here is derived from an EMBL/GenBank/DDBJ whole genome shotgun (WGS) entry which is preliminary data.</text>
</comment>
<keyword evidence="2" id="KW-1185">Reference proteome</keyword>
<evidence type="ECO:0000313" key="2">
    <source>
        <dbReference type="Proteomes" id="UP000308891"/>
    </source>
</evidence>
<reference evidence="1 2" key="1">
    <citation type="submission" date="2019-04" db="EMBL/GenBank/DDBJ databases">
        <title>Crenobacter sp. nov.</title>
        <authorList>
            <person name="Shi S."/>
        </authorList>
    </citation>
    <scope>NUCLEOTIDE SEQUENCE [LARGE SCALE GENOMIC DNA]</scope>
    <source>
        <strain evidence="1 2">GY 70310</strain>
    </source>
</reference>
<proteinExistence type="predicted"/>
<evidence type="ECO:0000313" key="1">
    <source>
        <dbReference type="EMBL" id="TIC80308.1"/>
    </source>
</evidence>
<dbReference type="EMBL" id="STGJ01000014">
    <property type="protein sequence ID" value="TIC80308.1"/>
    <property type="molecule type" value="Genomic_DNA"/>
</dbReference>
<dbReference type="RefSeq" id="WP_136554575.1">
    <property type="nucleotide sequence ID" value="NZ_STGJ01000014.1"/>
</dbReference>
<dbReference type="Proteomes" id="UP000308891">
    <property type="component" value="Unassembled WGS sequence"/>
</dbReference>
<gene>
    <name evidence="1" type="ORF">E5K04_12440</name>
</gene>